<name>A0A7W5H472_9BACT</name>
<proteinExistence type="predicted"/>
<protein>
    <submittedName>
        <fullName evidence="1">Uncharacterized protein</fullName>
    </submittedName>
</protein>
<comment type="caution">
    <text evidence="1">The sequence shown here is derived from an EMBL/GenBank/DDBJ whole genome shotgun (WGS) entry which is preliminary data.</text>
</comment>
<sequence length="114" mass="12780">MLRRVDHPRSLTIELHFQVLFGRIGDRPSNTLRRVIPGGDSYCVAIRIRDRLDLARFVELIQVAVRAARPHSPAASDATAWNLNEVNWVSGPSDPNDCPLVTELVEVSSPQNLR</sequence>
<gene>
    <name evidence="1" type="ORF">FHS27_000826</name>
</gene>
<dbReference type="RefSeq" id="WP_184301989.1">
    <property type="nucleotide sequence ID" value="NZ_JACHXU010000002.1"/>
</dbReference>
<accession>A0A7W5H472</accession>
<evidence type="ECO:0000313" key="1">
    <source>
        <dbReference type="EMBL" id="MBB3205059.1"/>
    </source>
</evidence>
<dbReference type="Proteomes" id="UP000536179">
    <property type="component" value="Unassembled WGS sequence"/>
</dbReference>
<keyword evidence="2" id="KW-1185">Reference proteome</keyword>
<dbReference type="AlphaFoldDB" id="A0A7W5H472"/>
<organism evidence="1 2">
    <name type="scientific">Aporhodopirellula rubra</name>
    <dbReference type="NCBI Taxonomy" id="980271"/>
    <lineage>
        <taxon>Bacteria</taxon>
        <taxon>Pseudomonadati</taxon>
        <taxon>Planctomycetota</taxon>
        <taxon>Planctomycetia</taxon>
        <taxon>Pirellulales</taxon>
        <taxon>Pirellulaceae</taxon>
        <taxon>Aporhodopirellula</taxon>
    </lineage>
</organism>
<dbReference type="EMBL" id="JACHXU010000002">
    <property type="protein sequence ID" value="MBB3205059.1"/>
    <property type="molecule type" value="Genomic_DNA"/>
</dbReference>
<reference evidence="1 2" key="1">
    <citation type="submission" date="2020-08" db="EMBL/GenBank/DDBJ databases">
        <title>Genomic Encyclopedia of Type Strains, Phase III (KMG-III): the genomes of soil and plant-associated and newly described type strains.</title>
        <authorList>
            <person name="Whitman W."/>
        </authorList>
    </citation>
    <scope>NUCLEOTIDE SEQUENCE [LARGE SCALE GENOMIC DNA]</scope>
    <source>
        <strain evidence="1 2">CECT 8075</strain>
    </source>
</reference>
<evidence type="ECO:0000313" key="2">
    <source>
        <dbReference type="Proteomes" id="UP000536179"/>
    </source>
</evidence>